<reference evidence="2" key="1">
    <citation type="journal article" date="2023" name="G3 (Bethesda)">
        <title>Genome assembly and association tests identify interacting loci associated with vigor, precocity, and sex in interspecific pistachio rootstocks.</title>
        <authorList>
            <person name="Palmer W."/>
            <person name="Jacygrad E."/>
            <person name="Sagayaradj S."/>
            <person name="Cavanaugh K."/>
            <person name="Han R."/>
            <person name="Bertier L."/>
            <person name="Beede B."/>
            <person name="Kafkas S."/>
            <person name="Golino D."/>
            <person name="Preece J."/>
            <person name="Michelmore R."/>
        </authorList>
    </citation>
    <scope>NUCLEOTIDE SEQUENCE [LARGE SCALE GENOMIC DNA]</scope>
</reference>
<name>A0ACC1C5P8_9ROSI</name>
<comment type="caution">
    <text evidence="1">The sequence shown here is derived from an EMBL/GenBank/DDBJ whole genome shotgun (WGS) entry which is preliminary data.</text>
</comment>
<proteinExistence type="predicted"/>
<dbReference type="EMBL" id="CM047897">
    <property type="protein sequence ID" value="KAJ0110959.1"/>
    <property type="molecule type" value="Genomic_DNA"/>
</dbReference>
<accession>A0ACC1C5P8</accession>
<protein>
    <submittedName>
        <fullName evidence="1">Uncharacterized protein</fullName>
    </submittedName>
</protein>
<evidence type="ECO:0000313" key="2">
    <source>
        <dbReference type="Proteomes" id="UP001164250"/>
    </source>
</evidence>
<keyword evidence="2" id="KW-1185">Reference proteome</keyword>
<dbReference type="Proteomes" id="UP001164250">
    <property type="component" value="Chromosome 1"/>
</dbReference>
<organism evidence="1 2">
    <name type="scientific">Pistacia atlantica</name>
    <dbReference type="NCBI Taxonomy" id="434234"/>
    <lineage>
        <taxon>Eukaryota</taxon>
        <taxon>Viridiplantae</taxon>
        <taxon>Streptophyta</taxon>
        <taxon>Embryophyta</taxon>
        <taxon>Tracheophyta</taxon>
        <taxon>Spermatophyta</taxon>
        <taxon>Magnoliopsida</taxon>
        <taxon>eudicotyledons</taxon>
        <taxon>Gunneridae</taxon>
        <taxon>Pentapetalae</taxon>
        <taxon>rosids</taxon>
        <taxon>malvids</taxon>
        <taxon>Sapindales</taxon>
        <taxon>Anacardiaceae</taxon>
        <taxon>Pistacia</taxon>
    </lineage>
</organism>
<evidence type="ECO:0000313" key="1">
    <source>
        <dbReference type="EMBL" id="KAJ0110959.1"/>
    </source>
</evidence>
<sequence length="129" mass="14368">MKRMLVRILLVWSGSTFVGQVDLMVVLNLSTLMAFGQALLNFRTAVVSSDGILTHWRPEDPDPCNWKGVECDKNTKRVITLSLTNHKLSGPIAPDLGKLDQLKFLTLHNNNFYGEIPSELGNCTELQAV</sequence>
<gene>
    <name evidence="1" type="ORF">Patl1_02598</name>
</gene>